<protein>
    <submittedName>
        <fullName evidence="2">Uncharacterized protein</fullName>
    </submittedName>
</protein>
<feature type="chain" id="PRO_5007898589" evidence="1">
    <location>
        <begin position="23"/>
        <end position="125"/>
    </location>
</feature>
<accession>A0A168KTW7</accession>
<feature type="signal peptide" evidence="1">
    <location>
        <begin position="1"/>
        <end position="22"/>
    </location>
</feature>
<organism evidence="2">
    <name type="scientific">Absidia glauca</name>
    <name type="common">Pin mould</name>
    <dbReference type="NCBI Taxonomy" id="4829"/>
    <lineage>
        <taxon>Eukaryota</taxon>
        <taxon>Fungi</taxon>
        <taxon>Fungi incertae sedis</taxon>
        <taxon>Mucoromycota</taxon>
        <taxon>Mucoromycotina</taxon>
        <taxon>Mucoromycetes</taxon>
        <taxon>Mucorales</taxon>
        <taxon>Cunninghamellaceae</taxon>
        <taxon>Absidia</taxon>
    </lineage>
</organism>
<proteinExistence type="predicted"/>
<evidence type="ECO:0000313" key="2">
    <source>
        <dbReference type="EMBL" id="SAL95443.1"/>
    </source>
</evidence>
<dbReference type="InParanoid" id="A0A168KTW7"/>
<dbReference type="EMBL" id="LT550334">
    <property type="protein sequence ID" value="SAL95443.1"/>
    <property type="molecule type" value="Genomic_DNA"/>
</dbReference>
<name>A0A168KTW7_ABSGL</name>
<dbReference type="AlphaFoldDB" id="A0A168KTW7"/>
<evidence type="ECO:0000256" key="1">
    <source>
        <dbReference type="SAM" id="SignalP"/>
    </source>
</evidence>
<sequence length="125" mass="13782">MKLLSLSLIPLGCLYLAQLTQAQPDVGDQSGNVSEDAKAASTKGRVEVLYTGTGHYDRARMGQCIPVRSGSKQLIGLFFSHPTQCFVYKDSKCTQRTKDKPFNYKPGYYKPAVSQGYGSCHDIRP</sequence>
<gene>
    <name evidence="2" type="primary">ABSGL_00772.1 scaffold 958</name>
</gene>
<reference evidence="2" key="1">
    <citation type="submission" date="2016-04" db="EMBL/GenBank/DDBJ databases">
        <authorList>
            <person name="Evans L.H."/>
            <person name="Alamgir A."/>
            <person name="Owens N."/>
            <person name="Weber N.D."/>
            <person name="Virtaneva K."/>
            <person name="Barbian K."/>
            <person name="Babar A."/>
            <person name="Rosenke K."/>
        </authorList>
    </citation>
    <scope>NUCLEOTIDE SEQUENCE [LARGE SCALE GENOMIC DNA]</scope>
    <source>
        <strain evidence="2">CBS 101.48</strain>
    </source>
</reference>
<evidence type="ECO:0000313" key="3">
    <source>
        <dbReference type="Proteomes" id="UP000078561"/>
    </source>
</evidence>
<dbReference type="Proteomes" id="UP000078561">
    <property type="component" value="Unassembled WGS sequence"/>
</dbReference>
<keyword evidence="3" id="KW-1185">Reference proteome</keyword>
<keyword evidence="1" id="KW-0732">Signal</keyword>